<dbReference type="SMART" id="SM00825">
    <property type="entry name" value="PKS_KS"/>
    <property type="match status" value="1"/>
</dbReference>
<dbReference type="InterPro" id="IPR018201">
    <property type="entry name" value="Ketoacyl_synth_AS"/>
</dbReference>
<evidence type="ECO:0000256" key="6">
    <source>
        <dbReference type="SAM" id="Phobius"/>
    </source>
</evidence>
<feature type="region of interest" description="N-terminal hotdog fold" evidence="5">
    <location>
        <begin position="1359"/>
        <end position="1494"/>
    </location>
</feature>
<proteinExistence type="predicted"/>
<accession>A0A9P8K9Y8</accession>
<feature type="region of interest" description="C-terminal hotdog fold" evidence="5">
    <location>
        <begin position="1511"/>
        <end position="1667"/>
    </location>
</feature>
<dbReference type="Gene3D" id="3.40.47.10">
    <property type="match status" value="1"/>
</dbReference>
<dbReference type="Pfam" id="PF00501">
    <property type="entry name" value="AMP-binding"/>
    <property type="match status" value="1"/>
</dbReference>
<dbReference type="PROSITE" id="PS52019">
    <property type="entry name" value="PKS_MFAS_DH"/>
    <property type="match status" value="1"/>
</dbReference>
<keyword evidence="4" id="KW-0511">Multifunctional enzyme</keyword>
<organism evidence="9 10">
    <name type="scientific">Aureobasidium melanogenum</name>
    <name type="common">Aureobasidium pullulans var. melanogenum</name>
    <dbReference type="NCBI Taxonomy" id="46634"/>
    <lineage>
        <taxon>Eukaryota</taxon>
        <taxon>Fungi</taxon>
        <taxon>Dikarya</taxon>
        <taxon>Ascomycota</taxon>
        <taxon>Pezizomycotina</taxon>
        <taxon>Dothideomycetes</taxon>
        <taxon>Dothideomycetidae</taxon>
        <taxon>Dothideales</taxon>
        <taxon>Saccotheciaceae</taxon>
        <taxon>Aureobasidium</taxon>
    </lineage>
</organism>
<dbReference type="InterPro" id="IPR014043">
    <property type="entry name" value="Acyl_transferase_dom"/>
</dbReference>
<dbReference type="Gene3D" id="3.40.50.980">
    <property type="match status" value="2"/>
</dbReference>
<dbReference type="SUPFAM" id="SSF56801">
    <property type="entry name" value="Acetyl-CoA synthetase-like"/>
    <property type="match status" value="1"/>
</dbReference>
<evidence type="ECO:0000256" key="4">
    <source>
        <dbReference type="ARBA" id="ARBA00023268"/>
    </source>
</evidence>
<dbReference type="SMART" id="SM00827">
    <property type="entry name" value="PKS_AT"/>
    <property type="match status" value="1"/>
</dbReference>
<reference evidence="9" key="2">
    <citation type="submission" date="2021-08" db="EMBL/GenBank/DDBJ databases">
        <authorList>
            <person name="Gostincar C."/>
            <person name="Sun X."/>
            <person name="Song Z."/>
            <person name="Gunde-Cimerman N."/>
        </authorList>
    </citation>
    <scope>NUCLEOTIDE SEQUENCE</scope>
    <source>
        <strain evidence="9">EXF-8016</strain>
    </source>
</reference>
<evidence type="ECO:0000313" key="9">
    <source>
        <dbReference type="EMBL" id="KAH0228707.1"/>
    </source>
</evidence>
<feature type="active site" description="Proton acceptor; for dehydratase activity" evidence="5">
    <location>
        <position position="1391"/>
    </location>
</feature>
<feature type="domain" description="Ketosynthase family 3 (KS3)" evidence="7">
    <location>
        <begin position="429"/>
        <end position="857"/>
    </location>
</feature>
<dbReference type="Pfam" id="PF14765">
    <property type="entry name" value="PS-DH"/>
    <property type="match status" value="1"/>
</dbReference>
<dbReference type="GO" id="GO:0006633">
    <property type="term" value="P:fatty acid biosynthetic process"/>
    <property type="evidence" value="ECO:0007669"/>
    <property type="project" value="InterPro"/>
</dbReference>
<dbReference type="GO" id="GO:0004312">
    <property type="term" value="F:fatty acid synthase activity"/>
    <property type="evidence" value="ECO:0007669"/>
    <property type="project" value="TreeGrafter"/>
</dbReference>
<dbReference type="Gene3D" id="3.30.300.30">
    <property type="match status" value="1"/>
</dbReference>
<dbReference type="PROSITE" id="PS00455">
    <property type="entry name" value="AMP_BINDING"/>
    <property type="match status" value="1"/>
</dbReference>
<protein>
    <submittedName>
        <fullName evidence="9">Ketoacyl-synt-domain-containing protein</fullName>
    </submittedName>
</protein>
<feature type="domain" description="PKS/mFAS DH" evidence="8">
    <location>
        <begin position="1359"/>
        <end position="1667"/>
    </location>
</feature>
<dbReference type="InterPro" id="IPR032821">
    <property type="entry name" value="PKS_assoc"/>
</dbReference>
<dbReference type="InterPro" id="IPR014030">
    <property type="entry name" value="Ketoacyl_synth_N"/>
</dbReference>
<keyword evidence="3" id="KW-0808">Transferase</keyword>
<evidence type="ECO:0000256" key="1">
    <source>
        <dbReference type="ARBA" id="ARBA00022450"/>
    </source>
</evidence>
<dbReference type="InterPro" id="IPR013968">
    <property type="entry name" value="PKS_KR"/>
</dbReference>
<feature type="non-terminal residue" evidence="9">
    <location>
        <position position="2219"/>
    </location>
</feature>
<dbReference type="InterPro" id="IPR050091">
    <property type="entry name" value="PKS_NRPS_Biosynth_Enz"/>
</dbReference>
<dbReference type="Pfam" id="PF21089">
    <property type="entry name" value="PKS_DH_N"/>
    <property type="match status" value="1"/>
</dbReference>
<dbReference type="PANTHER" id="PTHR43775">
    <property type="entry name" value="FATTY ACID SYNTHASE"/>
    <property type="match status" value="1"/>
</dbReference>
<dbReference type="SUPFAM" id="SSF53901">
    <property type="entry name" value="Thiolase-like"/>
    <property type="match status" value="1"/>
</dbReference>
<name>A0A9P8K9Y8_AURME</name>
<dbReference type="InterPro" id="IPR045851">
    <property type="entry name" value="AMP-bd_C_sf"/>
</dbReference>
<dbReference type="SUPFAM" id="SSF51735">
    <property type="entry name" value="NAD(P)-binding Rossmann-fold domains"/>
    <property type="match status" value="1"/>
</dbReference>
<dbReference type="Proteomes" id="UP000767238">
    <property type="component" value="Unassembled WGS sequence"/>
</dbReference>
<dbReference type="Gene3D" id="3.40.366.10">
    <property type="entry name" value="Malonyl-Coenzyme A Acyl Carrier Protein, domain 2"/>
    <property type="match status" value="1"/>
</dbReference>
<evidence type="ECO:0000259" key="7">
    <source>
        <dbReference type="PROSITE" id="PS52004"/>
    </source>
</evidence>
<keyword evidence="6" id="KW-0472">Membrane</keyword>
<dbReference type="InterPro" id="IPR042104">
    <property type="entry name" value="PKS_dehydratase_sf"/>
</dbReference>
<dbReference type="SUPFAM" id="SSF52151">
    <property type="entry name" value="FabD/lysophospholipase-like"/>
    <property type="match status" value="1"/>
</dbReference>
<dbReference type="InterPro" id="IPR020807">
    <property type="entry name" value="PKS_DH"/>
</dbReference>
<dbReference type="Gene3D" id="2.30.38.10">
    <property type="entry name" value="Luciferase, Domain 3"/>
    <property type="match status" value="1"/>
</dbReference>
<dbReference type="InterPro" id="IPR049552">
    <property type="entry name" value="PKS_DH_N"/>
</dbReference>
<sequence length="2219" mass="242625">MVYRPSEYREVPPVDLLSWIFENNGVDSERDILIDAADHENRLNTRQAILLVRKLIAGLRAAGLKARDTVCVHAFNSILYPLLYFGIIGAGGVFIGSNPAYKNLEMRHLLSITKPTFLIVEAGLLKIVLPAVETCIHTSQILVLDTESQTYSQNSFKCWRSLLRHGEHDWVRISDEMTAKSTIAVLQLTSGTTGLSKAAATSHHALIAAGVAMRSSNQRPYEVSRLISLPLFHSFGASFVQIAAFHYGEPTYIMRRFSAEGFIHMLGQTEITETAVVPAVVASIVKQQILPDVLRSLRRIWCAGSSLCPRLSKAIVMDNQGFEVVDAGAQGELEICGPSMMIEYSGCPTGTAEALRDGWLKTGDFGYVRHNKVYIELIKVRGWQVSPNEIEDVLLMHPLIVDTAVIGVRRSGTDSEDEHPRAYVVTSKEKSRVTRSKGCRLPGESWSPSKLWDNLLRDGKSAWSEFPKNRFDLNAWYHPSSSRPGSVHTRGGYFLSHDDQLRQFNPSFFGISPLEASAMDPQQRKLLEVVYESFENAGATLEELSGSKTSCFVGCFTNDMRSMTSRDPEYGVPYEMTGSDMTILSNRINYVFDLKGPSMTVDTACSSSLYALHLACQSLTSAESDAAVVAGSNIINDIGQHIASARLGVLSPTSTCHTFDERANGFGRGEGVCALYIKTLSAAIANKDPIRAVIRATAVNSNGKSQGINHPSSKDQEAVIREAYAKADLRYENTGWFECHGTGTPVGDPIEVLAAGNIFASGRTPDNPLLLGSIKSNIGHTEGASGLASIIKAVLSIENDMIPATVGVKKLNPAIDFKGRCLEVVRATMPWPENLCKRVSINSFGYGGSNAHCIVETPRILLGPRDGHAISQTSSNGAHDGTTACKMTALPTFQIQRTPKRYLFALSAHDPHALDRNLDALAAVADKYSAVDIAYTLARKRSKHRCTAFTTVIKSNIESQLIPEKIQHTSMMATAPIFIAFVFTGQGAQWPGMGYGLIQQYPIVRKAMSTLQSALDALPKPPDWRLVEELSKPVGTSRMHETALAQPLSTALQIALTVLLQSWGIRAQAVVGHSSGEVAAAFAAGLLTASEAISVAYYRGIAVSKHGKPGAMMAVGLGPGEVLPYVNDQPGVVIACQNSPQSVTLSGEAAAIATVHARLSKAGIFSRILNTSQNAYHSHLVKEAGEYYEDSFKSSLAALKSAVERSNVPMYSCINGKVLHRPDDVRIAYWRENLENPVNFTQALSALIEAQPTVNCLIEVGMHCALAGPIKQIRSSLGMKPEELCYLPGIVRGGDNVENVLKLAGELWAADYPVDLTAINGPGCFVSELPTYQWSYEEGVLWTENRLSRQVRFRKHARHDLLGTLVVPSSALNPTWRNRLRIKDVPWLSDHRIGTDVLFPAAGYCAMAIEAVTQSAESLKIVVEGLTIQHLAIKAPLVLQSDGEVETLLDLHTIHSSTSQTNRKVFEFSLSSVSADDRWTEHAFGTIALHLSNEVPSIRDGNVKDIPCAEIMGRNDGKWYTALSGIGLHYGPAFRPLKNIQPSVSAKEAATAQIDLQPTQGVMTDESRYVIHPATLDGCIQLSVIAACKGDVKGISKAYLPTLIEELTIWQNPGLHHLPTIGLLFSHGSCQGMRSVRGSSELTTLEGRPLAQMKVSLMSLEGDFANQQLELVREPFTRLIWQPVADQLDDQAFLNLTRDIAVDRNVQRPKLWLVHKDRSNALVKAIETCASDCNIDYESVPFPAVEAVISKGSRILMLAELEGPILLRMTSEEMHAIKTLFNLASSMLWVIPGGLLSGKKPEYSLFPGILKSITKAQPSLRLSSIDIDPDELDVMVSARQILQHEISLYKDNDHSLDDQIIISNELVYASRYVLDEHANHDFTRQLKPDPQLYHIKENLKLAFQQVGRMESFFFTEKSVAPALRLNEVELRPIAYALGQREAAILRGAQIADYFSNVVVAVVEYLGPQAGAFKAGDRVICCSPGRFDSSLNSNLFENMSAEEWHKVLAPKVQGTINLHEALLHEPLDFFVMTSSTLGVAGASTQSAYAAANAFLDSMARHRWSLGLEACSIALGMVVGIGHVEAHREVKEAFEQRNVYGIPEDEFLKMMEMACRPRGTINPLSEHDPLSVAHMVTGMEPSKIANSGVLPSWLSDPRFCNIAAAITKTGNETSSTHLAASSASALRAVLATNDDASVRLTLESLIFAHFSKLTMNLEWTV</sequence>
<dbReference type="Pfam" id="PF08659">
    <property type="entry name" value="KR"/>
    <property type="match status" value="1"/>
</dbReference>
<dbReference type="GO" id="GO:0044550">
    <property type="term" value="P:secondary metabolite biosynthetic process"/>
    <property type="evidence" value="ECO:0007669"/>
    <property type="project" value="TreeGrafter"/>
</dbReference>
<keyword evidence="6" id="KW-1133">Transmembrane helix</keyword>
<dbReference type="InterPro" id="IPR020841">
    <property type="entry name" value="PKS_Beta-ketoAc_synthase_dom"/>
</dbReference>
<evidence type="ECO:0000259" key="8">
    <source>
        <dbReference type="PROSITE" id="PS52019"/>
    </source>
</evidence>
<keyword evidence="6" id="KW-0812">Transmembrane</keyword>
<dbReference type="InterPro" id="IPR016036">
    <property type="entry name" value="Malonyl_transacylase_ACP-bd"/>
</dbReference>
<dbReference type="SMART" id="SM00822">
    <property type="entry name" value="PKS_KR"/>
    <property type="match status" value="1"/>
</dbReference>
<dbReference type="OrthoDB" id="329835at2759"/>
<comment type="caution">
    <text evidence="9">The sequence shown here is derived from an EMBL/GenBank/DDBJ whole genome shotgun (WGS) entry which is preliminary data.</text>
</comment>
<reference evidence="9" key="1">
    <citation type="journal article" date="2021" name="J Fungi (Basel)">
        <title>Virulence traits and population genomics of the black yeast Aureobasidium melanogenum.</title>
        <authorList>
            <person name="Cernosa A."/>
            <person name="Sun X."/>
            <person name="Gostincar C."/>
            <person name="Fang C."/>
            <person name="Gunde-Cimerman N."/>
            <person name="Song Z."/>
        </authorList>
    </citation>
    <scope>NUCLEOTIDE SEQUENCE</scope>
    <source>
        <strain evidence="9">EXF-8016</strain>
    </source>
</reference>
<dbReference type="CDD" id="cd00833">
    <property type="entry name" value="PKS"/>
    <property type="match status" value="1"/>
</dbReference>
<evidence type="ECO:0000256" key="2">
    <source>
        <dbReference type="ARBA" id="ARBA00022553"/>
    </source>
</evidence>
<dbReference type="InterPro" id="IPR014031">
    <property type="entry name" value="Ketoacyl_synth_C"/>
</dbReference>
<evidence type="ECO:0000313" key="10">
    <source>
        <dbReference type="Proteomes" id="UP000767238"/>
    </source>
</evidence>
<gene>
    <name evidence="9" type="ORF">KCV03_g1859</name>
</gene>
<dbReference type="Pfam" id="PF16197">
    <property type="entry name" value="KAsynt_C_assoc"/>
    <property type="match status" value="1"/>
</dbReference>
<feature type="transmembrane region" description="Helical" evidence="6">
    <location>
        <begin position="82"/>
        <end position="101"/>
    </location>
</feature>
<dbReference type="InterPro" id="IPR000873">
    <property type="entry name" value="AMP-dep_synth/lig_dom"/>
</dbReference>
<dbReference type="SUPFAM" id="SSF55048">
    <property type="entry name" value="Probable ACP-binding domain of malonyl-CoA ACP transacylase"/>
    <property type="match status" value="1"/>
</dbReference>
<dbReference type="InterPro" id="IPR016035">
    <property type="entry name" value="Acyl_Trfase/lysoPLipase"/>
</dbReference>
<dbReference type="Pfam" id="PF00109">
    <property type="entry name" value="ketoacyl-synt"/>
    <property type="match status" value="1"/>
</dbReference>
<dbReference type="InterPro" id="IPR001227">
    <property type="entry name" value="Ac_transferase_dom_sf"/>
</dbReference>
<dbReference type="PROSITE" id="PS00606">
    <property type="entry name" value="KS3_1"/>
    <property type="match status" value="1"/>
</dbReference>
<evidence type="ECO:0000256" key="5">
    <source>
        <dbReference type="PROSITE-ProRule" id="PRU01363"/>
    </source>
</evidence>
<dbReference type="InterPro" id="IPR057326">
    <property type="entry name" value="KR_dom"/>
</dbReference>
<keyword evidence="1" id="KW-0596">Phosphopantetheine</keyword>
<dbReference type="Gene3D" id="3.10.129.110">
    <property type="entry name" value="Polyketide synthase dehydratase"/>
    <property type="match status" value="1"/>
</dbReference>
<dbReference type="PANTHER" id="PTHR43775:SF50">
    <property type="entry name" value="HIGHLY REDUCING POLYKETIDE SYNTHASE SRDA"/>
    <property type="match status" value="1"/>
</dbReference>
<dbReference type="Pfam" id="PF02801">
    <property type="entry name" value="Ketoacyl-synt_C"/>
    <property type="match status" value="1"/>
</dbReference>
<dbReference type="InterPro" id="IPR049900">
    <property type="entry name" value="PKS_mFAS_DH"/>
</dbReference>
<dbReference type="InterPro" id="IPR036291">
    <property type="entry name" value="NAD(P)-bd_dom_sf"/>
</dbReference>
<feature type="active site" description="Proton donor; for dehydratase activity" evidence="5">
    <location>
        <position position="1577"/>
    </location>
</feature>
<dbReference type="PROSITE" id="PS52004">
    <property type="entry name" value="KS3_2"/>
    <property type="match status" value="1"/>
</dbReference>
<dbReference type="GO" id="GO:0004315">
    <property type="term" value="F:3-oxoacyl-[acyl-carrier-protein] synthase activity"/>
    <property type="evidence" value="ECO:0007669"/>
    <property type="project" value="InterPro"/>
</dbReference>
<dbReference type="Gene3D" id="3.40.50.720">
    <property type="entry name" value="NAD(P)-binding Rossmann-like Domain"/>
    <property type="match status" value="1"/>
</dbReference>
<dbReference type="InterPro" id="IPR020845">
    <property type="entry name" value="AMP-binding_CS"/>
</dbReference>
<keyword evidence="2" id="KW-0597">Phosphoprotein</keyword>
<dbReference type="Pfam" id="PF00698">
    <property type="entry name" value="Acyl_transf_1"/>
    <property type="match status" value="1"/>
</dbReference>
<dbReference type="SMART" id="SM00826">
    <property type="entry name" value="PKS_DH"/>
    <property type="match status" value="1"/>
</dbReference>
<dbReference type="InterPro" id="IPR049551">
    <property type="entry name" value="PKS_DH_C"/>
</dbReference>
<dbReference type="EMBL" id="JAHFYH010000008">
    <property type="protein sequence ID" value="KAH0228707.1"/>
    <property type="molecule type" value="Genomic_DNA"/>
</dbReference>
<evidence type="ECO:0000256" key="3">
    <source>
        <dbReference type="ARBA" id="ARBA00022679"/>
    </source>
</evidence>
<dbReference type="InterPro" id="IPR016039">
    <property type="entry name" value="Thiolase-like"/>
</dbReference>